<dbReference type="InterPro" id="IPR023214">
    <property type="entry name" value="HAD_sf"/>
</dbReference>
<evidence type="ECO:0000256" key="2">
    <source>
        <dbReference type="SAM" id="SignalP"/>
    </source>
</evidence>
<reference evidence="3 4" key="1">
    <citation type="submission" date="2023-04" db="EMBL/GenBank/DDBJ databases">
        <title>A novel bacteria isolated from coastal sediment.</title>
        <authorList>
            <person name="Liu X.-J."/>
            <person name="Du Z.-J."/>
        </authorList>
    </citation>
    <scope>NUCLEOTIDE SEQUENCE [LARGE SCALE GENOMIC DNA]</scope>
    <source>
        <strain evidence="3 4">SDUM461003</strain>
    </source>
</reference>
<dbReference type="InterPro" id="IPR005519">
    <property type="entry name" value="Acid_phosphat_B-like"/>
</dbReference>
<keyword evidence="3" id="KW-0449">Lipoprotein</keyword>
<gene>
    <name evidence="3" type="ORF">QEH52_00285</name>
</gene>
<evidence type="ECO:0000313" key="4">
    <source>
        <dbReference type="Proteomes" id="UP001225316"/>
    </source>
</evidence>
<keyword evidence="4" id="KW-1185">Reference proteome</keyword>
<comment type="caution">
    <text evidence="3">The sequence shown here is derived from an EMBL/GenBank/DDBJ whole genome shotgun (WGS) entry which is preliminary data.</text>
</comment>
<keyword evidence="1 2" id="KW-0732">Signal</keyword>
<dbReference type="Proteomes" id="UP001225316">
    <property type="component" value="Unassembled WGS sequence"/>
</dbReference>
<accession>A0ABU1AP36</accession>
<dbReference type="PANTHER" id="PTHR31284">
    <property type="entry name" value="ACID PHOSPHATASE-LIKE PROTEIN"/>
    <property type="match status" value="1"/>
</dbReference>
<feature type="chain" id="PRO_5047336117" evidence="2">
    <location>
        <begin position="20"/>
        <end position="276"/>
    </location>
</feature>
<dbReference type="Gene3D" id="3.40.50.1000">
    <property type="entry name" value="HAD superfamily/HAD-like"/>
    <property type="match status" value="1"/>
</dbReference>
<protein>
    <submittedName>
        <fullName evidence="3">5'-nucleotidase, lipoprotein e(P4) family</fullName>
    </submittedName>
</protein>
<dbReference type="Pfam" id="PF03767">
    <property type="entry name" value="Acid_phosphat_B"/>
    <property type="match status" value="1"/>
</dbReference>
<dbReference type="SFLD" id="SFLDG01125">
    <property type="entry name" value="C1.1:_Acid_Phosphatase_Like"/>
    <property type="match status" value="1"/>
</dbReference>
<dbReference type="SUPFAM" id="SSF56784">
    <property type="entry name" value="HAD-like"/>
    <property type="match status" value="1"/>
</dbReference>
<feature type="signal peptide" evidence="2">
    <location>
        <begin position="1"/>
        <end position="19"/>
    </location>
</feature>
<evidence type="ECO:0000256" key="1">
    <source>
        <dbReference type="ARBA" id="ARBA00022729"/>
    </source>
</evidence>
<dbReference type="RefSeq" id="WP_308947893.1">
    <property type="nucleotide sequence ID" value="NZ_JARXHW010000001.1"/>
</dbReference>
<proteinExistence type="predicted"/>
<organism evidence="3 4">
    <name type="scientific">Thalassobacterium maritimum</name>
    <dbReference type="NCBI Taxonomy" id="3041265"/>
    <lineage>
        <taxon>Bacteria</taxon>
        <taxon>Pseudomonadati</taxon>
        <taxon>Verrucomicrobiota</taxon>
        <taxon>Opitutia</taxon>
        <taxon>Puniceicoccales</taxon>
        <taxon>Coraliomargaritaceae</taxon>
        <taxon>Thalassobacterium</taxon>
    </lineage>
</organism>
<name>A0ABU1AP36_9BACT</name>
<sequence length="276" mass="30217">MKKTPHSLKRLLISSAAVAASLQILTGCVTHAPERISDQSTQAVLWLQNSGEYQALCYQAFNAAKDAVDQAKASQTKPWAVVVDLDETMLDNSPYAAWLLHNQDSYASATWAAWCEAAEAPAIPGALEFAKHVIAQGGALFYVSNRSDEVFDATVKNLQALGFPEPTASRVFLKTDTSNKQARFQKVTDAGYEIVLMIGDNLNDFPEIGTWHQANEPRNQATASYQSAFGQRFIVLPNPSYGDWEAGMAADYHALSAKEKLQVRRESLQAWSGSAE</sequence>
<dbReference type="InterPro" id="IPR036412">
    <property type="entry name" value="HAD-like_sf"/>
</dbReference>
<evidence type="ECO:0000313" key="3">
    <source>
        <dbReference type="EMBL" id="MDQ8205931.1"/>
    </source>
</evidence>
<dbReference type="SFLD" id="SFLDS00003">
    <property type="entry name" value="Haloacid_Dehalogenase"/>
    <property type="match status" value="1"/>
</dbReference>
<dbReference type="EMBL" id="JARXHW010000001">
    <property type="protein sequence ID" value="MDQ8205931.1"/>
    <property type="molecule type" value="Genomic_DNA"/>
</dbReference>
<dbReference type="InterPro" id="IPR006423">
    <property type="entry name" value="Lipo_e_P4"/>
</dbReference>
<dbReference type="PANTHER" id="PTHR31284:SF10">
    <property type="entry name" value="ACID PHOSPHATASE-LIKE PROTEIN"/>
    <property type="match status" value="1"/>
</dbReference>
<dbReference type="NCBIfam" id="TIGR01533">
    <property type="entry name" value="lipo_e_P4"/>
    <property type="match status" value="1"/>
</dbReference>
<dbReference type="PROSITE" id="PS51257">
    <property type="entry name" value="PROKAR_LIPOPROTEIN"/>
    <property type="match status" value="1"/>
</dbReference>
<dbReference type="PIRSF" id="PIRSF019271">
    <property type="entry name" value="Acid_Ptase_C"/>
    <property type="match status" value="1"/>
</dbReference>